<name>A0A1Z4LMQ8_9CYAN</name>
<protein>
    <submittedName>
        <fullName evidence="2">ROK family protein</fullName>
    </submittedName>
</protein>
<proteinExistence type="inferred from homology"/>
<dbReference type="Gene3D" id="3.30.420.40">
    <property type="match status" value="2"/>
</dbReference>
<dbReference type="InterPro" id="IPR000600">
    <property type="entry name" value="ROK"/>
</dbReference>
<dbReference type="PANTHER" id="PTHR18964">
    <property type="entry name" value="ROK (REPRESSOR, ORF, KINASE) FAMILY"/>
    <property type="match status" value="1"/>
</dbReference>
<dbReference type="EMBL" id="AP018227">
    <property type="protein sequence ID" value="BAY82503.1"/>
    <property type="molecule type" value="Genomic_DNA"/>
</dbReference>
<sequence length="301" mass="31526">MLTQVIGIDLGGTAIKLGRFTSDGSCLKSLTVVTPQPATPEAVMGVIVDAIKEVDPEGSAVAIGVGTPGPADAAGRVAKIAINLPQWWNIPVADILSAKIGKPTIIDNDANCAGLGEAWLGAGRFYKNFILLTLGTGVGGAIFIDGKLFTGRFGSAGELGLINLIPDGPQCKSGNQGSLEQHTSVIAIRRRTGKEPSELGALAEKGDAKALEFWQEYGKYLGIGVTSLLYVLTPEAVVIGGGVSASFEFFLPSMKTEIEQRVMPTSRENLRIIRAQLGNRAGMLGAAKLALEKFFEDGNGE</sequence>
<dbReference type="AlphaFoldDB" id="A0A1Z4LMQ8"/>
<dbReference type="Proteomes" id="UP000218418">
    <property type="component" value="Chromosome"/>
</dbReference>
<organism evidence="2 3">
    <name type="scientific">Calothrix parasitica NIES-267</name>
    <dbReference type="NCBI Taxonomy" id="1973488"/>
    <lineage>
        <taxon>Bacteria</taxon>
        <taxon>Bacillati</taxon>
        <taxon>Cyanobacteriota</taxon>
        <taxon>Cyanophyceae</taxon>
        <taxon>Nostocales</taxon>
        <taxon>Calotrichaceae</taxon>
        <taxon>Calothrix</taxon>
    </lineage>
</organism>
<evidence type="ECO:0000256" key="1">
    <source>
        <dbReference type="ARBA" id="ARBA00006479"/>
    </source>
</evidence>
<evidence type="ECO:0000313" key="2">
    <source>
        <dbReference type="EMBL" id="BAY82503.1"/>
    </source>
</evidence>
<accession>A0A1Z4LMQ8</accession>
<evidence type="ECO:0000313" key="3">
    <source>
        <dbReference type="Proteomes" id="UP000218418"/>
    </source>
</evidence>
<dbReference type="CDD" id="cd24068">
    <property type="entry name" value="ASKHA_NBD_ROK_FnNanK-like"/>
    <property type="match status" value="1"/>
</dbReference>
<dbReference type="SUPFAM" id="SSF53067">
    <property type="entry name" value="Actin-like ATPase domain"/>
    <property type="match status" value="1"/>
</dbReference>
<gene>
    <name evidence="2" type="ORF">NIES267_19840</name>
</gene>
<keyword evidence="3" id="KW-1185">Reference proteome</keyword>
<dbReference type="InterPro" id="IPR043129">
    <property type="entry name" value="ATPase_NBD"/>
</dbReference>
<dbReference type="Pfam" id="PF00480">
    <property type="entry name" value="ROK"/>
    <property type="match status" value="1"/>
</dbReference>
<reference evidence="2 3" key="1">
    <citation type="submission" date="2017-06" db="EMBL/GenBank/DDBJ databases">
        <title>Genome sequencing of cyanobaciteial culture collection at National Institute for Environmental Studies (NIES).</title>
        <authorList>
            <person name="Hirose Y."/>
            <person name="Shimura Y."/>
            <person name="Fujisawa T."/>
            <person name="Nakamura Y."/>
            <person name="Kawachi M."/>
        </authorList>
    </citation>
    <scope>NUCLEOTIDE SEQUENCE [LARGE SCALE GENOMIC DNA]</scope>
    <source>
        <strain evidence="2 3">NIES-267</strain>
    </source>
</reference>
<dbReference type="OrthoDB" id="9810372at2"/>
<dbReference type="PANTHER" id="PTHR18964:SF149">
    <property type="entry name" value="BIFUNCTIONAL UDP-N-ACETYLGLUCOSAMINE 2-EPIMERASE_N-ACETYLMANNOSAMINE KINASE"/>
    <property type="match status" value="1"/>
</dbReference>
<comment type="similarity">
    <text evidence="1">Belongs to the ROK (NagC/XylR) family.</text>
</comment>